<evidence type="ECO:0000259" key="1">
    <source>
        <dbReference type="Pfam" id="PF04149"/>
    </source>
</evidence>
<dbReference type="RefSeq" id="WP_133739408.1">
    <property type="nucleotide sequence ID" value="NZ_SNYN01000001.1"/>
</dbReference>
<protein>
    <submittedName>
        <fullName evidence="2">Uncharacterized protein DUF397</fullName>
    </submittedName>
</protein>
<comment type="caution">
    <text evidence="2">The sequence shown here is derived from an EMBL/GenBank/DDBJ whole genome shotgun (WGS) entry which is preliminary data.</text>
</comment>
<dbReference type="Pfam" id="PF04149">
    <property type="entry name" value="DUF397"/>
    <property type="match status" value="2"/>
</dbReference>
<dbReference type="Proteomes" id="UP000295281">
    <property type="component" value="Unassembled WGS sequence"/>
</dbReference>
<proteinExistence type="predicted"/>
<dbReference type="OrthoDB" id="4316979at2"/>
<sequence>METPLNWKKSSYSSGRGENCVEVALPWHKSSYSQGDSENCVEVASYSLCTAVRDSKHPGAGHLAFSASEWAAFVAGLKHTP</sequence>
<accession>A0A4V3D958</accession>
<evidence type="ECO:0000313" key="3">
    <source>
        <dbReference type="Proteomes" id="UP000295281"/>
    </source>
</evidence>
<organism evidence="2 3">
    <name type="scientific">Actinorugispora endophytica</name>
    <dbReference type="NCBI Taxonomy" id="1605990"/>
    <lineage>
        <taxon>Bacteria</taxon>
        <taxon>Bacillati</taxon>
        <taxon>Actinomycetota</taxon>
        <taxon>Actinomycetes</taxon>
        <taxon>Streptosporangiales</taxon>
        <taxon>Nocardiopsidaceae</taxon>
        <taxon>Actinorugispora</taxon>
    </lineage>
</organism>
<dbReference type="InterPro" id="IPR007278">
    <property type="entry name" value="DUF397"/>
</dbReference>
<gene>
    <name evidence="2" type="ORF">EV190_10196</name>
</gene>
<dbReference type="AlphaFoldDB" id="A0A4V3D958"/>
<name>A0A4V3D958_9ACTN</name>
<feature type="domain" description="DUF397" evidence="1">
    <location>
        <begin position="5"/>
        <end position="24"/>
    </location>
</feature>
<keyword evidence="3" id="KW-1185">Reference proteome</keyword>
<reference evidence="2 3" key="1">
    <citation type="submission" date="2019-03" db="EMBL/GenBank/DDBJ databases">
        <title>Genomic Encyclopedia of Type Strains, Phase IV (KMG-IV): sequencing the most valuable type-strain genomes for metagenomic binning, comparative biology and taxonomic classification.</title>
        <authorList>
            <person name="Goeker M."/>
        </authorList>
    </citation>
    <scope>NUCLEOTIDE SEQUENCE [LARGE SCALE GENOMIC DNA]</scope>
    <source>
        <strain evidence="2 3">DSM 46770</strain>
    </source>
</reference>
<feature type="domain" description="DUF397" evidence="1">
    <location>
        <begin position="26"/>
        <end position="78"/>
    </location>
</feature>
<evidence type="ECO:0000313" key="2">
    <source>
        <dbReference type="EMBL" id="TDQ54780.1"/>
    </source>
</evidence>
<dbReference type="EMBL" id="SNYN01000001">
    <property type="protein sequence ID" value="TDQ54780.1"/>
    <property type="molecule type" value="Genomic_DNA"/>
</dbReference>